<dbReference type="GO" id="GO:0022857">
    <property type="term" value="F:transmembrane transporter activity"/>
    <property type="evidence" value="ECO:0007669"/>
    <property type="project" value="InterPro"/>
</dbReference>
<feature type="transmembrane region" description="Helical" evidence="6">
    <location>
        <begin position="166"/>
        <end position="184"/>
    </location>
</feature>
<feature type="transmembrane region" description="Helical" evidence="6">
    <location>
        <begin position="6"/>
        <end position="32"/>
    </location>
</feature>
<comment type="similarity">
    <text evidence="5">Belongs to the major facilitator superfamily. Phthalate permease family.</text>
</comment>
<feature type="transmembrane region" description="Helical" evidence="6">
    <location>
        <begin position="277"/>
        <end position="295"/>
    </location>
</feature>
<feature type="transmembrane region" description="Helical" evidence="6">
    <location>
        <begin position="371"/>
        <end position="392"/>
    </location>
</feature>
<dbReference type="EMBL" id="CAADJA010000002">
    <property type="protein sequence ID" value="VFS46105.1"/>
    <property type="molecule type" value="Genomic_DNA"/>
</dbReference>
<dbReference type="PANTHER" id="PTHR11662">
    <property type="entry name" value="SOLUTE CARRIER FAMILY 17"/>
    <property type="match status" value="1"/>
</dbReference>
<evidence type="ECO:0000256" key="2">
    <source>
        <dbReference type="ARBA" id="ARBA00022692"/>
    </source>
</evidence>
<feature type="transmembrane region" description="Helical" evidence="6">
    <location>
        <begin position="44"/>
        <end position="63"/>
    </location>
</feature>
<dbReference type="InterPro" id="IPR050382">
    <property type="entry name" value="MFS_Na/Anion_cotransporter"/>
</dbReference>
<name>A0A484ZDI9_9GAMM</name>
<dbReference type="SUPFAM" id="SSF103473">
    <property type="entry name" value="MFS general substrate transporter"/>
    <property type="match status" value="1"/>
</dbReference>
<evidence type="ECO:0000259" key="7">
    <source>
        <dbReference type="PROSITE" id="PS50850"/>
    </source>
</evidence>
<dbReference type="AlphaFoldDB" id="A0A484ZDI9"/>
<keyword evidence="2 6" id="KW-0812">Transmembrane</keyword>
<comment type="subcellular location">
    <subcellularLocation>
        <location evidence="1">Membrane</location>
        <topology evidence="1">Multi-pass membrane protein</topology>
    </subcellularLocation>
</comment>
<dbReference type="InterPro" id="IPR020846">
    <property type="entry name" value="MFS_dom"/>
</dbReference>
<dbReference type="CDD" id="cd17319">
    <property type="entry name" value="MFS_ExuT_GudP_like"/>
    <property type="match status" value="1"/>
</dbReference>
<feature type="domain" description="Major facilitator superfamily (MFS) profile" evidence="7">
    <location>
        <begin position="9"/>
        <end position="397"/>
    </location>
</feature>
<evidence type="ECO:0000256" key="5">
    <source>
        <dbReference type="ARBA" id="ARBA00038514"/>
    </source>
</evidence>
<feature type="transmembrane region" description="Helical" evidence="6">
    <location>
        <begin position="336"/>
        <end position="359"/>
    </location>
</feature>
<dbReference type="Gene3D" id="1.20.1250.20">
    <property type="entry name" value="MFS general substrate transporter like domains"/>
    <property type="match status" value="2"/>
</dbReference>
<evidence type="ECO:0000256" key="3">
    <source>
        <dbReference type="ARBA" id="ARBA00022989"/>
    </source>
</evidence>
<dbReference type="RefSeq" id="WP_227659904.1">
    <property type="nucleotide sequence ID" value="NZ_CAADJA010000002.1"/>
</dbReference>
<evidence type="ECO:0000313" key="8">
    <source>
        <dbReference type="EMBL" id="VFS46105.1"/>
    </source>
</evidence>
<organism evidence="8 9">
    <name type="scientific">Budvicia aquatica</name>
    <dbReference type="NCBI Taxonomy" id="82979"/>
    <lineage>
        <taxon>Bacteria</taxon>
        <taxon>Pseudomonadati</taxon>
        <taxon>Pseudomonadota</taxon>
        <taxon>Gammaproteobacteria</taxon>
        <taxon>Enterobacterales</taxon>
        <taxon>Budviciaceae</taxon>
        <taxon>Budvicia</taxon>
    </lineage>
</organism>
<keyword evidence="3 6" id="KW-1133">Transmembrane helix</keyword>
<dbReference type="InterPro" id="IPR011701">
    <property type="entry name" value="MFS"/>
</dbReference>
<feature type="transmembrane region" description="Helical" evidence="6">
    <location>
        <begin position="301"/>
        <end position="324"/>
    </location>
</feature>
<dbReference type="PANTHER" id="PTHR11662:SF399">
    <property type="entry name" value="FI19708P1-RELATED"/>
    <property type="match status" value="1"/>
</dbReference>
<dbReference type="InterPro" id="IPR036259">
    <property type="entry name" value="MFS_trans_sf"/>
</dbReference>
<feature type="transmembrane region" description="Helical" evidence="6">
    <location>
        <begin position="75"/>
        <end position="101"/>
    </location>
</feature>
<evidence type="ECO:0000256" key="1">
    <source>
        <dbReference type="ARBA" id="ARBA00004141"/>
    </source>
</evidence>
<dbReference type="GO" id="GO:0016020">
    <property type="term" value="C:membrane"/>
    <property type="evidence" value="ECO:0007669"/>
    <property type="project" value="UniProtKB-SubCell"/>
</dbReference>
<accession>A0A484ZDI9</accession>
<reference evidence="8 9" key="1">
    <citation type="submission" date="2019-03" db="EMBL/GenBank/DDBJ databases">
        <authorList>
            <consortium name="Pathogen Informatics"/>
        </authorList>
    </citation>
    <scope>NUCLEOTIDE SEQUENCE [LARGE SCALE GENOMIC DNA]</scope>
    <source>
        <strain evidence="8 9">NCTC12282</strain>
    </source>
</reference>
<dbReference type="Proteomes" id="UP000373449">
    <property type="component" value="Unassembled WGS sequence"/>
</dbReference>
<evidence type="ECO:0000256" key="4">
    <source>
        <dbReference type="ARBA" id="ARBA00023136"/>
    </source>
</evidence>
<gene>
    <name evidence="8" type="primary">gudP_1</name>
    <name evidence="8" type="ORF">NCTC12282_00995</name>
</gene>
<keyword evidence="4 6" id="KW-0472">Membrane</keyword>
<sequence length="401" mass="44021">MKIEKKYLMIILLFLGYLIVFIDKTVIGLAMIKIEQEFSLTPKEFGYITGVFFLSYSMFQIPAGWLNDRIGYKKVLILSLTLLGSFAICFGAIGFSFGLLLSFRFLSGIGHSGYPCSCAKAVSSNFVVEERTFAQSVLLSSSGVAMIVGPIAVGYLLNTIGWRGSFSWLGIIAFSIAILIWLLVPNPEKTVFTKQDSKSPYLALLKNPVIILLFIAVFGVNIPAYGLMAWLPKYLMQSRGLDLEWAAYILSIGGLSQWLSSLASGWFVGRYMQDREHLVICISSLIAAFCIWMVYFSPNIVLAIVFLFIAYIFLMMSFVTSFTLPMKRLPQNVIGSAMGLINTGGTLGGFISPIIIGYLVSSSNNTMSGDFAMAFAFLSSGMLLSALVALPLKKKPVTANV</sequence>
<proteinExistence type="inferred from homology"/>
<evidence type="ECO:0000256" key="6">
    <source>
        <dbReference type="SAM" id="Phobius"/>
    </source>
</evidence>
<protein>
    <submittedName>
        <fullName evidence="8">D-glucarate permease</fullName>
    </submittedName>
</protein>
<feature type="transmembrane region" description="Helical" evidence="6">
    <location>
        <begin position="137"/>
        <end position="160"/>
    </location>
</feature>
<dbReference type="PROSITE" id="PS50850">
    <property type="entry name" value="MFS"/>
    <property type="match status" value="1"/>
</dbReference>
<dbReference type="Pfam" id="PF07690">
    <property type="entry name" value="MFS_1"/>
    <property type="match status" value="1"/>
</dbReference>
<feature type="transmembrane region" description="Helical" evidence="6">
    <location>
        <begin position="204"/>
        <end position="225"/>
    </location>
</feature>
<evidence type="ECO:0000313" key="9">
    <source>
        <dbReference type="Proteomes" id="UP000373449"/>
    </source>
</evidence>